<sequence length="576" mass="65658">MNSFRLLARRPISRSHVTWPSRPFSTTVRFYSVNPPDGKPTIGPDQPQTQEDEPQSQSSKHQHSWHDTIYKMCESALTTFASLAVLGAAGYGYHLYYKSLALRKMSKAFDPGDPVLDLAAPTPSSKPDHTVTDGDVITTGENTSWIEQLEQHTIDEIMAGKKKGRYYLLIGEKGTGKSSMIIEAMRKVDGENISMFEAHADLEIFRIRLGKALNYEYHEDYIGSLFSVRGPRDTTALLDIERAFNKLEKIALQRRKRGRSPMVVVINCAHLIRDDTDGRDLIELIQQRAEQWAAGNLVTFVLNSDDYWVYERLKRYATRMEVITVRDLPKPKALVALANYRKNYYPKEPINPTELSQVYDLVGGRVNYLSRVAKHKHMLEMCHKICENEKTWFLNRCGILGESMDDDVMDQQKFASAAMVLAKALVDASKDMDTTYDPKVGHILPSFPLYKARQIMTRADFIQMYDHDNIFTIDSTANVRADSVPMMNAFKTICAEPGFDKYLQDTLDRISAIESIGRTKELTFKDLWSEQSGDIRGAYEAIFRDNRGRETGKLEFRVKPDPEKDDDNDDAQQDGK</sequence>
<keyword evidence="2" id="KW-1185">Reference proteome</keyword>
<name>A0ACC2ZWH6_9EURO</name>
<gene>
    <name evidence="1" type="ORF">H2198_008688</name>
</gene>
<dbReference type="Proteomes" id="UP001172386">
    <property type="component" value="Unassembled WGS sequence"/>
</dbReference>
<evidence type="ECO:0000313" key="2">
    <source>
        <dbReference type="Proteomes" id="UP001172386"/>
    </source>
</evidence>
<dbReference type="EMBL" id="JAPDRQ010000220">
    <property type="protein sequence ID" value="KAJ9652064.1"/>
    <property type="molecule type" value="Genomic_DNA"/>
</dbReference>
<protein>
    <submittedName>
        <fullName evidence="1">Uncharacterized protein</fullName>
    </submittedName>
</protein>
<reference evidence="1" key="1">
    <citation type="submission" date="2022-10" db="EMBL/GenBank/DDBJ databases">
        <title>Culturing micro-colonial fungi from biological soil crusts in the Mojave desert and describing Neophaeococcomyces mojavensis, and introducing the new genera and species Taxawa tesnikishii.</title>
        <authorList>
            <person name="Kurbessoian T."/>
            <person name="Stajich J.E."/>
        </authorList>
    </citation>
    <scope>NUCLEOTIDE SEQUENCE</scope>
    <source>
        <strain evidence="1">JES_112</strain>
    </source>
</reference>
<evidence type="ECO:0000313" key="1">
    <source>
        <dbReference type="EMBL" id="KAJ9652064.1"/>
    </source>
</evidence>
<proteinExistence type="predicted"/>
<organism evidence="1 2">
    <name type="scientific">Neophaeococcomyces mojaviensis</name>
    <dbReference type="NCBI Taxonomy" id="3383035"/>
    <lineage>
        <taxon>Eukaryota</taxon>
        <taxon>Fungi</taxon>
        <taxon>Dikarya</taxon>
        <taxon>Ascomycota</taxon>
        <taxon>Pezizomycotina</taxon>
        <taxon>Eurotiomycetes</taxon>
        <taxon>Chaetothyriomycetidae</taxon>
        <taxon>Chaetothyriales</taxon>
        <taxon>Chaetothyriales incertae sedis</taxon>
        <taxon>Neophaeococcomyces</taxon>
    </lineage>
</organism>
<accession>A0ACC2ZWH6</accession>
<comment type="caution">
    <text evidence="1">The sequence shown here is derived from an EMBL/GenBank/DDBJ whole genome shotgun (WGS) entry which is preliminary data.</text>
</comment>